<dbReference type="Proteomes" id="UP000294832">
    <property type="component" value="Unassembled WGS sequence"/>
</dbReference>
<evidence type="ECO:0000313" key="1">
    <source>
        <dbReference type="EMBL" id="TCN77700.1"/>
    </source>
</evidence>
<dbReference type="AlphaFoldDB" id="A0A4R2F789"/>
<keyword evidence="2" id="KW-1185">Reference proteome</keyword>
<evidence type="ECO:0000313" key="2">
    <source>
        <dbReference type="Proteomes" id="UP000294832"/>
    </source>
</evidence>
<accession>A0A4R2F789</accession>
<protein>
    <submittedName>
        <fullName evidence="1">Uncharacterized protein</fullName>
    </submittedName>
</protein>
<proteinExistence type="predicted"/>
<organism evidence="1 2">
    <name type="scientific">Shewanella fodinae</name>
    <dbReference type="NCBI Taxonomy" id="552357"/>
    <lineage>
        <taxon>Bacteria</taxon>
        <taxon>Pseudomonadati</taxon>
        <taxon>Pseudomonadota</taxon>
        <taxon>Gammaproteobacteria</taxon>
        <taxon>Alteromonadales</taxon>
        <taxon>Shewanellaceae</taxon>
        <taxon>Shewanella</taxon>
    </lineage>
</organism>
<reference evidence="1 2" key="1">
    <citation type="submission" date="2019-03" db="EMBL/GenBank/DDBJ databases">
        <title>Freshwater and sediment microbial communities from various areas in North America, analyzing microbe dynamics in response to fracking.</title>
        <authorList>
            <person name="Lamendella R."/>
        </authorList>
    </citation>
    <scope>NUCLEOTIDE SEQUENCE [LARGE SCALE GENOMIC DNA]</scope>
    <source>
        <strain evidence="1 2">74A</strain>
    </source>
</reference>
<gene>
    <name evidence="1" type="ORF">EDC91_1441</name>
</gene>
<sequence>MGNCQIRSELVQIKVVVIGHMQFNIIYSSRA</sequence>
<dbReference type="EMBL" id="SLWF01000044">
    <property type="protein sequence ID" value="TCN77700.1"/>
    <property type="molecule type" value="Genomic_DNA"/>
</dbReference>
<name>A0A4R2F789_9GAMM</name>
<comment type="caution">
    <text evidence="1">The sequence shown here is derived from an EMBL/GenBank/DDBJ whole genome shotgun (WGS) entry which is preliminary data.</text>
</comment>